<name>A0A0A0KFJ2_CUCSA</name>
<reference evidence="1 2" key="1">
    <citation type="journal article" date="2009" name="Nat. Genet.">
        <title>The genome of the cucumber, Cucumis sativus L.</title>
        <authorList>
            <person name="Huang S."/>
            <person name="Li R."/>
            <person name="Zhang Z."/>
            <person name="Li L."/>
            <person name="Gu X."/>
            <person name="Fan W."/>
            <person name="Lucas W.J."/>
            <person name="Wang X."/>
            <person name="Xie B."/>
            <person name="Ni P."/>
            <person name="Ren Y."/>
            <person name="Zhu H."/>
            <person name="Li J."/>
            <person name="Lin K."/>
            <person name="Jin W."/>
            <person name="Fei Z."/>
            <person name="Li G."/>
            <person name="Staub J."/>
            <person name="Kilian A."/>
            <person name="van der Vossen E.A."/>
            <person name="Wu Y."/>
            <person name="Guo J."/>
            <person name="He J."/>
            <person name="Jia Z."/>
            <person name="Ren Y."/>
            <person name="Tian G."/>
            <person name="Lu Y."/>
            <person name="Ruan J."/>
            <person name="Qian W."/>
            <person name="Wang M."/>
            <person name="Huang Q."/>
            <person name="Li B."/>
            <person name="Xuan Z."/>
            <person name="Cao J."/>
            <person name="Asan"/>
            <person name="Wu Z."/>
            <person name="Zhang J."/>
            <person name="Cai Q."/>
            <person name="Bai Y."/>
            <person name="Zhao B."/>
            <person name="Han Y."/>
            <person name="Li Y."/>
            <person name="Li X."/>
            <person name="Wang S."/>
            <person name="Shi Q."/>
            <person name="Liu S."/>
            <person name="Cho W.K."/>
            <person name="Kim J.Y."/>
            <person name="Xu Y."/>
            <person name="Heller-Uszynska K."/>
            <person name="Miao H."/>
            <person name="Cheng Z."/>
            <person name="Zhang S."/>
            <person name="Wu J."/>
            <person name="Yang Y."/>
            <person name="Kang H."/>
            <person name="Li M."/>
            <person name="Liang H."/>
            <person name="Ren X."/>
            <person name="Shi Z."/>
            <person name="Wen M."/>
            <person name="Jian M."/>
            <person name="Yang H."/>
            <person name="Zhang G."/>
            <person name="Yang Z."/>
            <person name="Chen R."/>
            <person name="Liu S."/>
            <person name="Li J."/>
            <person name="Ma L."/>
            <person name="Liu H."/>
            <person name="Zhou Y."/>
            <person name="Zhao J."/>
            <person name="Fang X."/>
            <person name="Li G."/>
            <person name="Fang L."/>
            <person name="Li Y."/>
            <person name="Liu D."/>
            <person name="Zheng H."/>
            <person name="Zhang Y."/>
            <person name="Qin N."/>
            <person name="Li Z."/>
            <person name="Yang G."/>
            <person name="Yang S."/>
            <person name="Bolund L."/>
            <person name="Kristiansen K."/>
            <person name="Zheng H."/>
            <person name="Li S."/>
            <person name="Zhang X."/>
            <person name="Yang H."/>
            <person name="Wang J."/>
            <person name="Sun R."/>
            <person name="Zhang B."/>
            <person name="Jiang S."/>
            <person name="Wang J."/>
            <person name="Du Y."/>
            <person name="Li S."/>
        </authorList>
    </citation>
    <scope>NUCLEOTIDE SEQUENCE [LARGE SCALE GENOMIC DNA]</scope>
    <source>
        <strain evidence="2">cv. 9930</strain>
    </source>
</reference>
<dbReference type="AlphaFoldDB" id="A0A0A0KFJ2"/>
<accession>A0A0A0KFJ2</accession>
<protein>
    <submittedName>
        <fullName evidence="1">Uncharacterized protein</fullName>
    </submittedName>
</protein>
<dbReference type="EMBL" id="CM002927">
    <property type="protein sequence ID" value="KGN47589.1"/>
    <property type="molecule type" value="Genomic_DNA"/>
</dbReference>
<dbReference type="Proteomes" id="UP000029981">
    <property type="component" value="Chromosome 6"/>
</dbReference>
<dbReference type="Gramene" id="KGN47589">
    <property type="protein sequence ID" value="KGN47589"/>
    <property type="gene ID" value="Csa_6G362960"/>
</dbReference>
<sequence length="73" mass="8051">MIVSQLRRGTWQVAGSYSSFLWGSSPVLSTEYAHLPYLYSNSISSNFQHSISLFPCISPTDFSPGLSVSFQGK</sequence>
<reference evidence="1 2" key="2">
    <citation type="journal article" date="2009" name="PLoS ONE">
        <title>An integrated genetic and cytogenetic map of the cucumber genome.</title>
        <authorList>
            <person name="Ren Y."/>
            <person name="Zhang Z."/>
            <person name="Liu J."/>
            <person name="Staub J.E."/>
            <person name="Han Y."/>
            <person name="Cheng Z."/>
            <person name="Li X."/>
            <person name="Lu J."/>
            <person name="Miao H."/>
            <person name="Kang H."/>
            <person name="Xie B."/>
            <person name="Gu X."/>
            <person name="Wang X."/>
            <person name="Du Y."/>
            <person name="Jin W."/>
            <person name="Huang S."/>
        </authorList>
    </citation>
    <scope>NUCLEOTIDE SEQUENCE [LARGE SCALE GENOMIC DNA]</scope>
    <source>
        <strain evidence="2">cv. 9930</strain>
    </source>
</reference>
<evidence type="ECO:0000313" key="1">
    <source>
        <dbReference type="EMBL" id="KGN47589.1"/>
    </source>
</evidence>
<reference evidence="1 2" key="4">
    <citation type="journal article" date="2011" name="BMC Genomics">
        <title>RNA-Seq improves annotation of protein-coding genes in the cucumber genome.</title>
        <authorList>
            <person name="Li Z."/>
            <person name="Zhang Z."/>
            <person name="Yan P."/>
            <person name="Huang S."/>
            <person name="Fei Z."/>
            <person name="Lin K."/>
        </authorList>
    </citation>
    <scope>NUCLEOTIDE SEQUENCE [LARGE SCALE GENOMIC DNA]</scope>
    <source>
        <strain evidence="2">cv. 9930</strain>
    </source>
</reference>
<reference evidence="1 2" key="3">
    <citation type="journal article" date="2010" name="BMC Genomics">
        <title>Transcriptome sequencing and comparative analysis of cucumber flowers with different sex types.</title>
        <authorList>
            <person name="Guo S."/>
            <person name="Zheng Y."/>
            <person name="Joung J.G."/>
            <person name="Liu S."/>
            <person name="Zhang Z."/>
            <person name="Crasta O.R."/>
            <person name="Sobral B.W."/>
            <person name="Xu Y."/>
            <person name="Huang S."/>
            <person name="Fei Z."/>
        </authorList>
    </citation>
    <scope>NUCLEOTIDE SEQUENCE [LARGE SCALE GENOMIC DNA]</scope>
    <source>
        <strain evidence="2">cv. 9930</strain>
    </source>
</reference>
<evidence type="ECO:0000313" key="2">
    <source>
        <dbReference type="Proteomes" id="UP000029981"/>
    </source>
</evidence>
<keyword evidence="2" id="KW-1185">Reference proteome</keyword>
<proteinExistence type="predicted"/>
<organism evidence="1 2">
    <name type="scientific">Cucumis sativus</name>
    <name type="common">Cucumber</name>
    <dbReference type="NCBI Taxonomy" id="3659"/>
    <lineage>
        <taxon>Eukaryota</taxon>
        <taxon>Viridiplantae</taxon>
        <taxon>Streptophyta</taxon>
        <taxon>Embryophyta</taxon>
        <taxon>Tracheophyta</taxon>
        <taxon>Spermatophyta</taxon>
        <taxon>Magnoliopsida</taxon>
        <taxon>eudicotyledons</taxon>
        <taxon>Gunneridae</taxon>
        <taxon>Pentapetalae</taxon>
        <taxon>rosids</taxon>
        <taxon>fabids</taxon>
        <taxon>Cucurbitales</taxon>
        <taxon>Cucurbitaceae</taxon>
        <taxon>Benincaseae</taxon>
        <taxon>Cucumis</taxon>
    </lineage>
</organism>
<gene>
    <name evidence="1" type="ORF">Csa_6G362960</name>
</gene>